<proteinExistence type="inferred from homology"/>
<dbReference type="Gene3D" id="3.40.50.450">
    <property type="match status" value="1"/>
</dbReference>
<reference evidence="4 5" key="1">
    <citation type="submission" date="2022-09" db="EMBL/GenBank/DDBJ databases">
        <authorList>
            <person name="Kop L."/>
        </authorList>
    </citation>
    <scope>NUCLEOTIDE SEQUENCE [LARGE SCALE GENOMIC DNA]</scope>
    <source>
        <strain evidence="4 5">347</strain>
    </source>
</reference>
<keyword evidence="5" id="KW-1185">Reference proteome</keyword>
<evidence type="ECO:0000313" key="4">
    <source>
        <dbReference type="EMBL" id="CAI2719076.1"/>
    </source>
</evidence>
<protein>
    <recommendedName>
        <fullName evidence="3">Cytokinin riboside 5'-monophosphate phosphoribohydrolase</fullName>
        <ecNumber evidence="3">3.2.2.n1</ecNumber>
    </recommendedName>
</protein>
<dbReference type="PANTHER" id="PTHR31223:SF70">
    <property type="entry name" value="LOG FAMILY PROTEIN YJL055W"/>
    <property type="match status" value="1"/>
</dbReference>
<evidence type="ECO:0000256" key="3">
    <source>
        <dbReference type="RuleBase" id="RU363015"/>
    </source>
</evidence>
<name>A0ABN8W497_9BACT</name>
<dbReference type="InterPro" id="IPR005269">
    <property type="entry name" value="LOG"/>
</dbReference>
<evidence type="ECO:0000256" key="1">
    <source>
        <dbReference type="ARBA" id="ARBA00000274"/>
    </source>
</evidence>
<dbReference type="EMBL" id="OX336137">
    <property type="protein sequence ID" value="CAI2719076.1"/>
    <property type="molecule type" value="Genomic_DNA"/>
</dbReference>
<sequence length="192" mass="21214">MSAIKAVCVYCASSTQVGAVYLDAAYELGQRMGRAGLELIYGGASIGLMGALARGVHAERGRVVGVLPKFFMQKNIRYDEADELIVTRDMRDRKATMDERADAFLVLPGGVGTLEEATEILSMVQLGLTAKPLVFINTDGFYDGLFAHFEKMVALRFAKDETMKMFANVETPTQAIDFIERFQPPELPGKWF</sequence>
<dbReference type="PANTHER" id="PTHR31223">
    <property type="entry name" value="LOG FAMILY PROTEIN YJL055W"/>
    <property type="match status" value="1"/>
</dbReference>
<accession>A0ABN8W497</accession>
<dbReference type="SUPFAM" id="SSF102405">
    <property type="entry name" value="MCP/YpsA-like"/>
    <property type="match status" value="1"/>
</dbReference>
<dbReference type="Proteomes" id="UP001157733">
    <property type="component" value="Chromosome"/>
</dbReference>
<gene>
    <name evidence="4" type="ORF">NSPWAT_2220</name>
</gene>
<dbReference type="RefSeq" id="WP_282011933.1">
    <property type="nucleotide sequence ID" value="NZ_OX336137.1"/>
</dbReference>
<dbReference type="EC" id="3.2.2.n1" evidence="3"/>
<keyword evidence="3" id="KW-0203">Cytokinin biosynthesis</keyword>
<comment type="similarity">
    <text evidence="2 3">Belongs to the LOG family.</text>
</comment>
<dbReference type="NCBIfam" id="TIGR00730">
    <property type="entry name" value="Rossman fold protein, TIGR00730 family"/>
    <property type="match status" value="1"/>
</dbReference>
<keyword evidence="4" id="KW-0326">Glycosidase</keyword>
<organism evidence="4 5">
    <name type="scientific">Nitrospina watsonii</name>
    <dbReference type="NCBI Taxonomy" id="1323948"/>
    <lineage>
        <taxon>Bacteria</taxon>
        <taxon>Pseudomonadati</taxon>
        <taxon>Nitrospinota/Tectimicrobiota group</taxon>
        <taxon>Nitrospinota</taxon>
        <taxon>Nitrospinia</taxon>
        <taxon>Nitrospinales</taxon>
        <taxon>Nitrospinaceae</taxon>
        <taxon>Nitrospina</taxon>
    </lineage>
</organism>
<dbReference type="GO" id="GO:0016798">
    <property type="term" value="F:hydrolase activity, acting on glycosyl bonds"/>
    <property type="evidence" value="ECO:0007669"/>
    <property type="project" value="UniProtKB-KW"/>
</dbReference>
<evidence type="ECO:0000313" key="5">
    <source>
        <dbReference type="Proteomes" id="UP001157733"/>
    </source>
</evidence>
<keyword evidence="3 4" id="KW-0378">Hydrolase</keyword>
<dbReference type="Pfam" id="PF03641">
    <property type="entry name" value="Lysine_decarbox"/>
    <property type="match status" value="1"/>
</dbReference>
<dbReference type="InterPro" id="IPR031100">
    <property type="entry name" value="LOG_fam"/>
</dbReference>
<comment type="catalytic activity">
    <reaction evidence="1">
        <text>AMP + H2O = D-ribose 5-phosphate + adenine</text>
        <dbReference type="Rhea" id="RHEA:20129"/>
        <dbReference type="ChEBI" id="CHEBI:15377"/>
        <dbReference type="ChEBI" id="CHEBI:16708"/>
        <dbReference type="ChEBI" id="CHEBI:78346"/>
        <dbReference type="ChEBI" id="CHEBI:456215"/>
        <dbReference type="EC" id="3.2.2.4"/>
    </reaction>
</comment>
<evidence type="ECO:0000256" key="2">
    <source>
        <dbReference type="ARBA" id="ARBA00006763"/>
    </source>
</evidence>